<evidence type="ECO:0000259" key="2">
    <source>
        <dbReference type="Pfam" id="PF25253"/>
    </source>
</evidence>
<name>A0A9R1CVC3_9EURY</name>
<comment type="caution">
    <text evidence="4">The sequence shown here is derived from an EMBL/GenBank/DDBJ whole genome shotgun (WGS) entry which is preliminary data.</text>
</comment>
<dbReference type="InterPro" id="IPR057177">
    <property type="entry name" value="DUF7855_N"/>
</dbReference>
<accession>A0A9R1CVC3</accession>
<evidence type="ECO:0000313" key="4">
    <source>
        <dbReference type="EMBL" id="MCQ4334299.1"/>
    </source>
</evidence>
<protein>
    <submittedName>
        <fullName evidence="4">Uncharacterized protein</fullName>
    </submittedName>
</protein>
<feature type="compositionally biased region" description="Basic and acidic residues" evidence="1">
    <location>
        <begin position="103"/>
        <end position="112"/>
    </location>
</feature>
<feature type="domain" description="DUF7855" evidence="3">
    <location>
        <begin position="66"/>
        <end position="112"/>
    </location>
</feature>
<evidence type="ECO:0000259" key="3">
    <source>
        <dbReference type="Pfam" id="PF26293"/>
    </source>
</evidence>
<reference evidence="4" key="1">
    <citation type="journal article" date="2023" name="Front. Microbiol.">
        <title>Genomic-based phylogenetic and metabolic analyses of the genus Natronomonas, and description of Natronomonas aquatica sp. nov.</title>
        <authorList>
            <person name="Garcia-Roldan A."/>
            <person name="Duran-Viseras A."/>
            <person name="de la Haba R.R."/>
            <person name="Corral P."/>
            <person name="Sanchez-Porro C."/>
            <person name="Ventosa A."/>
        </authorList>
    </citation>
    <scope>NUCLEOTIDE SEQUENCE</scope>
    <source>
        <strain evidence="4">F2-12</strain>
    </source>
</reference>
<feature type="domain" description="DUF7855" evidence="2">
    <location>
        <begin position="1"/>
        <end position="64"/>
    </location>
</feature>
<organism evidence="4 5">
    <name type="scientific">Natronomonas aquatica</name>
    <dbReference type="NCBI Taxonomy" id="2841590"/>
    <lineage>
        <taxon>Archaea</taxon>
        <taxon>Methanobacteriati</taxon>
        <taxon>Methanobacteriota</taxon>
        <taxon>Stenosarchaea group</taxon>
        <taxon>Halobacteria</taxon>
        <taxon>Halobacteriales</taxon>
        <taxon>Natronomonadaceae</taxon>
        <taxon>Natronomonas</taxon>
    </lineage>
</organism>
<dbReference type="Proteomes" id="UP001139494">
    <property type="component" value="Unassembled WGS sequence"/>
</dbReference>
<dbReference type="EMBL" id="JAHLKM010000021">
    <property type="protein sequence ID" value="MCQ4334299.1"/>
    <property type="molecule type" value="Genomic_DNA"/>
</dbReference>
<evidence type="ECO:0000313" key="5">
    <source>
        <dbReference type="Proteomes" id="UP001139494"/>
    </source>
</evidence>
<dbReference type="AlphaFoldDB" id="A0A9R1CVC3"/>
<evidence type="ECO:0000256" key="1">
    <source>
        <dbReference type="SAM" id="MobiDB-lite"/>
    </source>
</evidence>
<dbReference type="Pfam" id="PF25253">
    <property type="entry name" value="DUF7855"/>
    <property type="match status" value="1"/>
</dbReference>
<sequence>MLLLVTYSQAARNSLRNVCRTHEESVVRGFGRAALFEATEHGAFLALRLREKHPEDVQIERTEPFNEFREVREAVRVAARAYECRECPSTPYAKFAVDSPHPTPEELRTREL</sequence>
<feature type="region of interest" description="Disordered" evidence="1">
    <location>
        <begin position="93"/>
        <end position="112"/>
    </location>
</feature>
<dbReference type="InterPro" id="IPR058577">
    <property type="entry name" value="DUF7855_C"/>
</dbReference>
<dbReference type="RefSeq" id="WP_256030335.1">
    <property type="nucleotide sequence ID" value="NZ_JAHLKM010000021.1"/>
</dbReference>
<dbReference type="Pfam" id="PF26293">
    <property type="entry name" value="DUF7855_C"/>
    <property type="match status" value="1"/>
</dbReference>
<proteinExistence type="predicted"/>
<gene>
    <name evidence="4" type="ORF">KM295_12575</name>
</gene>
<keyword evidence="5" id="KW-1185">Reference proteome</keyword>